<evidence type="ECO:0000256" key="3">
    <source>
        <dbReference type="ARBA" id="ARBA00022630"/>
    </source>
</evidence>
<dbReference type="RefSeq" id="WP_081978923.1">
    <property type="nucleotide sequence ID" value="NZ_AXCY01000140.1"/>
</dbReference>
<evidence type="ECO:0000256" key="4">
    <source>
        <dbReference type="ARBA" id="ARBA00022827"/>
    </source>
</evidence>
<comment type="cofactor">
    <cofactor evidence="1">
        <name>FAD</name>
        <dbReference type="ChEBI" id="CHEBI:57692"/>
    </cofactor>
</comment>
<dbReference type="InterPro" id="IPR012951">
    <property type="entry name" value="BBE"/>
</dbReference>
<dbReference type="Gene3D" id="3.40.462.20">
    <property type="match status" value="1"/>
</dbReference>
<dbReference type="AlphaFoldDB" id="A0A0A0BMI6"/>
<name>A0A0A0BMI6_9CELL</name>
<evidence type="ECO:0000313" key="7">
    <source>
        <dbReference type="EMBL" id="KGM08927.1"/>
    </source>
</evidence>
<protein>
    <submittedName>
        <fullName evidence="7">FAD-linked oxidase</fullName>
    </submittedName>
</protein>
<feature type="domain" description="FAD-binding PCMH-type" evidence="6">
    <location>
        <begin position="53"/>
        <end position="223"/>
    </location>
</feature>
<keyword evidence="5" id="KW-0560">Oxidoreductase</keyword>
<dbReference type="PANTHER" id="PTHR42973:SF39">
    <property type="entry name" value="FAD-BINDING PCMH-TYPE DOMAIN-CONTAINING PROTEIN"/>
    <property type="match status" value="1"/>
</dbReference>
<evidence type="ECO:0000256" key="5">
    <source>
        <dbReference type="ARBA" id="ARBA00023002"/>
    </source>
</evidence>
<dbReference type="Pfam" id="PF08031">
    <property type="entry name" value="BBE"/>
    <property type="match status" value="1"/>
</dbReference>
<dbReference type="Gene3D" id="3.30.43.10">
    <property type="entry name" value="Uridine Diphospho-n-acetylenolpyruvylglucosamine Reductase, domain 2"/>
    <property type="match status" value="1"/>
</dbReference>
<dbReference type="InterPro" id="IPR050416">
    <property type="entry name" value="FAD-linked_Oxidoreductase"/>
</dbReference>
<evidence type="ECO:0000259" key="6">
    <source>
        <dbReference type="PROSITE" id="PS51387"/>
    </source>
</evidence>
<dbReference type="Pfam" id="PF01565">
    <property type="entry name" value="FAD_binding_4"/>
    <property type="match status" value="1"/>
</dbReference>
<organism evidence="7 8">
    <name type="scientific">Cellulomonas carbonis T26</name>
    <dbReference type="NCBI Taxonomy" id="947969"/>
    <lineage>
        <taxon>Bacteria</taxon>
        <taxon>Bacillati</taxon>
        <taxon>Actinomycetota</taxon>
        <taxon>Actinomycetes</taxon>
        <taxon>Micrococcales</taxon>
        <taxon>Cellulomonadaceae</taxon>
        <taxon>Cellulomonas</taxon>
    </lineage>
</organism>
<comment type="caution">
    <text evidence="7">The sequence shown here is derived from an EMBL/GenBank/DDBJ whole genome shotgun (WGS) entry which is preliminary data.</text>
</comment>
<dbReference type="PANTHER" id="PTHR42973">
    <property type="entry name" value="BINDING OXIDOREDUCTASE, PUTATIVE (AFU_ORTHOLOGUE AFUA_1G17690)-RELATED"/>
    <property type="match status" value="1"/>
</dbReference>
<gene>
    <name evidence="7" type="ORF">N868_04565</name>
</gene>
<dbReference type="InterPro" id="IPR016167">
    <property type="entry name" value="FAD-bd_PCMH_sub1"/>
</dbReference>
<comment type="similarity">
    <text evidence="2">Belongs to the oxygen-dependent FAD-linked oxidoreductase family.</text>
</comment>
<dbReference type="EMBL" id="AXCY01000140">
    <property type="protein sequence ID" value="KGM08927.1"/>
    <property type="molecule type" value="Genomic_DNA"/>
</dbReference>
<dbReference type="InterPro" id="IPR036318">
    <property type="entry name" value="FAD-bd_PCMH-like_sf"/>
</dbReference>
<reference evidence="7 8" key="1">
    <citation type="submission" date="2013-08" db="EMBL/GenBank/DDBJ databases">
        <title>Genome sequencing of Cellulomonas carbonis T26.</title>
        <authorList>
            <person name="Chen F."/>
            <person name="Li Y."/>
            <person name="Wang G."/>
        </authorList>
    </citation>
    <scope>NUCLEOTIDE SEQUENCE [LARGE SCALE GENOMIC DNA]</scope>
    <source>
        <strain evidence="7 8">T26</strain>
    </source>
</reference>
<accession>A0A0A0BMI6</accession>
<dbReference type="InterPro" id="IPR016169">
    <property type="entry name" value="FAD-bd_PCMH_sub2"/>
</dbReference>
<evidence type="ECO:0000313" key="8">
    <source>
        <dbReference type="Proteomes" id="UP000029839"/>
    </source>
</evidence>
<dbReference type="SUPFAM" id="SSF56176">
    <property type="entry name" value="FAD-binding/transporter-associated domain-like"/>
    <property type="match status" value="1"/>
</dbReference>
<proteinExistence type="inferred from homology"/>
<keyword evidence="4" id="KW-0274">FAD</keyword>
<dbReference type="Gene3D" id="3.30.465.10">
    <property type="match status" value="1"/>
</dbReference>
<dbReference type="InterPro" id="IPR006094">
    <property type="entry name" value="Oxid_FAD_bind_N"/>
</dbReference>
<evidence type="ECO:0000256" key="1">
    <source>
        <dbReference type="ARBA" id="ARBA00001974"/>
    </source>
</evidence>
<dbReference type="Proteomes" id="UP000029839">
    <property type="component" value="Unassembled WGS sequence"/>
</dbReference>
<sequence>MTTSSTTSSTTPTATAATPATTLDDLRTRLTGRVVEPHDADYDALRTVAAGGVDARPAAIVRPATDDDVVATLAFVRATGIPVAVRCGGHSSAAHSTVDGGVVIDVRDLLGIEVDADSGTAWVGAGHTAREVTAALAEHGLAVGFGDTGEVGVAGITLGGGIGFLSRAHGLTIDNLLGADVVTADGRVLRTDAANHPDLFWGLRGAGANLGVVTRLRFRVHPVRDVVGGMLLLPATAPVLAGLVAAAQAAPDELGVIVNVMPCPPLPFVPADVHGRLVVMALVCWSGAAEDADAVLAPIRSLAEPIADLVAPTPYAGMFPPDAPPEHPTVVARGLFTDVVDEPLAARLLDRLAEVDGMRVAQLRVLGGAIARVPDDATAYAHRSARVMAYVAAFVSPEDRDERAAWVAATAAALDRGVPGVYVNFLGEEGPDRVRDAYPGATWDRIAQVKATYDPENLFRRNQNVPPAAV</sequence>
<dbReference type="OrthoDB" id="9775082at2"/>
<keyword evidence="3" id="KW-0285">Flavoprotein</keyword>
<dbReference type="GO" id="GO:0016491">
    <property type="term" value="F:oxidoreductase activity"/>
    <property type="evidence" value="ECO:0007669"/>
    <property type="project" value="UniProtKB-KW"/>
</dbReference>
<keyword evidence="8" id="KW-1185">Reference proteome</keyword>
<reference evidence="7 8" key="2">
    <citation type="journal article" date="2015" name="Stand. Genomic Sci.">
        <title>Draft genome sequence of Cellulomonas carbonis T26(T) and comparative analysis of six Cellulomonas genomes.</title>
        <authorList>
            <person name="Zhuang W."/>
            <person name="Zhang S."/>
            <person name="Xia X."/>
            <person name="Wang G."/>
        </authorList>
    </citation>
    <scope>NUCLEOTIDE SEQUENCE [LARGE SCALE GENOMIC DNA]</scope>
    <source>
        <strain evidence="7 8">T26</strain>
    </source>
</reference>
<dbReference type="GO" id="GO:0071949">
    <property type="term" value="F:FAD binding"/>
    <property type="evidence" value="ECO:0007669"/>
    <property type="project" value="InterPro"/>
</dbReference>
<evidence type="ECO:0000256" key="2">
    <source>
        <dbReference type="ARBA" id="ARBA00005466"/>
    </source>
</evidence>
<dbReference type="InterPro" id="IPR016166">
    <property type="entry name" value="FAD-bd_PCMH"/>
</dbReference>
<dbReference type="PROSITE" id="PS51387">
    <property type="entry name" value="FAD_PCMH"/>
    <property type="match status" value="1"/>
</dbReference>